<feature type="domain" description="ABC-type glycine betaine transport system substrate-binding" evidence="2">
    <location>
        <begin position="27"/>
        <end position="277"/>
    </location>
</feature>
<dbReference type="Proteomes" id="UP001242480">
    <property type="component" value="Unassembled WGS sequence"/>
</dbReference>
<comment type="caution">
    <text evidence="3">The sequence shown here is derived from an EMBL/GenBank/DDBJ whole genome shotgun (WGS) entry which is preliminary data.</text>
</comment>
<evidence type="ECO:0000313" key="4">
    <source>
        <dbReference type="Proteomes" id="UP001242480"/>
    </source>
</evidence>
<proteinExistence type="predicted"/>
<feature type="signal peptide" evidence="1">
    <location>
        <begin position="1"/>
        <end position="20"/>
    </location>
</feature>
<dbReference type="EMBL" id="JAUSVX010000005">
    <property type="protein sequence ID" value="MDQ0470344.1"/>
    <property type="molecule type" value="Genomic_DNA"/>
</dbReference>
<evidence type="ECO:0000256" key="1">
    <source>
        <dbReference type="SAM" id="SignalP"/>
    </source>
</evidence>
<dbReference type="SUPFAM" id="SSF53850">
    <property type="entry name" value="Periplasmic binding protein-like II"/>
    <property type="match status" value="1"/>
</dbReference>
<evidence type="ECO:0000313" key="3">
    <source>
        <dbReference type="EMBL" id="MDQ0470344.1"/>
    </source>
</evidence>
<keyword evidence="1" id="KW-0732">Signal</keyword>
<accession>A0ABU0J7V9</accession>
<feature type="chain" id="PRO_5045606239" evidence="1">
    <location>
        <begin position="21"/>
        <end position="308"/>
    </location>
</feature>
<dbReference type="InterPro" id="IPR017783">
    <property type="entry name" value="ABC_choline_sub-bd"/>
</dbReference>
<evidence type="ECO:0000259" key="2">
    <source>
        <dbReference type="Pfam" id="PF04069"/>
    </source>
</evidence>
<organism evidence="3 4">
    <name type="scientific">Labrys wisconsinensis</name>
    <dbReference type="NCBI Taxonomy" id="425677"/>
    <lineage>
        <taxon>Bacteria</taxon>
        <taxon>Pseudomonadati</taxon>
        <taxon>Pseudomonadota</taxon>
        <taxon>Alphaproteobacteria</taxon>
        <taxon>Hyphomicrobiales</taxon>
        <taxon>Xanthobacteraceae</taxon>
        <taxon>Labrys</taxon>
    </lineage>
</organism>
<gene>
    <name evidence="3" type="ORF">QO011_003360</name>
</gene>
<keyword evidence="4" id="KW-1185">Reference proteome</keyword>
<sequence length="308" mass="33864">MKRLIAAAVAATLSSFHASAEDASCARVRSADMGWTDIVLTTTTAGLVLKAMGYEMSNTLLGLNVAYESLKTGQIDIFLGNWRPAQDIEFKAYFDKNWVDVVTTNLEGAKYTLAVPTYVADAGVRSFDDLARFPDRFYKKIYGIEPGTNQPLLDMVAAGRHGLKDWEIVESSEQGMLAQVRRSIERKEWVVFLGWQPHPMNLDYDITYLAGGDQEFGPNFGGSTVRTLSRPGYAAACPNLARFFRNLTFDVAYENRGMKMIVDDGMEAPAAALALLKAHPEKLEAWLDGVTTHDGQPALPAVRAALAQ</sequence>
<dbReference type="InterPro" id="IPR007210">
    <property type="entry name" value="ABC_Gly_betaine_transp_sub-bd"/>
</dbReference>
<reference evidence="3 4" key="1">
    <citation type="submission" date="2023-07" db="EMBL/GenBank/DDBJ databases">
        <title>Genomic Encyclopedia of Type Strains, Phase IV (KMG-IV): sequencing the most valuable type-strain genomes for metagenomic binning, comparative biology and taxonomic classification.</title>
        <authorList>
            <person name="Goeker M."/>
        </authorList>
    </citation>
    <scope>NUCLEOTIDE SEQUENCE [LARGE SCALE GENOMIC DNA]</scope>
    <source>
        <strain evidence="3 4">DSM 19619</strain>
    </source>
</reference>
<dbReference type="CDD" id="cd13640">
    <property type="entry name" value="PBP2_ChoX"/>
    <property type="match status" value="1"/>
</dbReference>
<dbReference type="Gene3D" id="3.40.190.10">
    <property type="entry name" value="Periplasmic binding protein-like II"/>
    <property type="match status" value="1"/>
</dbReference>
<dbReference type="Gene3D" id="3.40.190.100">
    <property type="entry name" value="Glycine betaine-binding periplasmic protein, domain 2"/>
    <property type="match status" value="1"/>
</dbReference>
<protein>
    <submittedName>
        <fullName evidence="3">Glycine betaine/proline transport system substrate-binding protein</fullName>
    </submittedName>
</protein>
<dbReference type="NCBIfam" id="TIGR03414">
    <property type="entry name" value="ABC_choline_bnd"/>
    <property type="match status" value="1"/>
</dbReference>
<dbReference type="Pfam" id="PF04069">
    <property type="entry name" value="OpuAC"/>
    <property type="match status" value="1"/>
</dbReference>
<dbReference type="RefSeq" id="WP_307274190.1">
    <property type="nucleotide sequence ID" value="NZ_JAUSVX010000005.1"/>
</dbReference>
<name>A0ABU0J7V9_9HYPH</name>